<dbReference type="GO" id="GO:0046872">
    <property type="term" value="F:metal ion binding"/>
    <property type="evidence" value="ECO:0007669"/>
    <property type="project" value="UniProtKB-KW"/>
</dbReference>
<comment type="caution">
    <text evidence="12">The sequence shown here is derived from an EMBL/GenBank/DDBJ whole genome shotgun (WGS) entry which is preliminary data.</text>
</comment>
<dbReference type="InterPro" id="IPR004660">
    <property type="entry name" value="PDH_E1"/>
</dbReference>
<dbReference type="SUPFAM" id="SSF52922">
    <property type="entry name" value="TK C-terminal domain-like"/>
    <property type="match status" value="1"/>
</dbReference>
<evidence type="ECO:0000256" key="6">
    <source>
        <dbReference type="ARBA" id="ARBA00023052"/>
    </source>
</evidence>
<dbReference type="InterPro" id="IPR051157">
    <property type="entry name" value="PDH/Transketolase"/>
</dbReference>
<comment type="function">
    <text evidence="2 9">Component of the pyruvate dehydrogenase (PDH) complex, that catalyzes the overall conversion of pyruvate to acetyl-CoA and CO(2).</text>
</comment>
<keyword evidence="10" id="KW-0460">Magnesium</keyword>
<dbReference type="InterPro" id="IPR029061">
    <property type="entry name" value="THDP-binding"/>
</dbReference>
<feature type="binding site" evidence="10">
    <location>
        <position position="260"/>
    </location>
    <ligand>
        <name>Mg(2+)</name>
        <dbReference type="ChEBI" id="CHEBI:18420"/>
    </ligand>
</feature>
<dbReference type="Proteomes" id="UP001165678">
    <property type="component" value="Unassembled WGS sequence"/>
</dbReference>
<dbReference type="Gene3D" id="3.40.50.970">
    <property type="match status" value="2"/>
</dbReference>
<evidence type="ECO:0000256" key="2">
    <source>
        <dbReference type="ARBA" id="ARBA00003157"/>
    </source>
</evidence>
<dbReference type="EC" id="1.2.4.1" evidence="3 9"/>
<dbReference type="Pfam" id="PF17831">
    <property type="entry name" value="PDH_E1_M"/>
    <property type="match status" value="1"/>
</dbReference>
<dbReference type="NCBIfam" id="TIGR00759">
    <property type="entry name" value="aceE"/>
    <property type="match status" value="1"/>
</dbReference>
<accession>A0AA42CSR2</accession>
<evidence type="ECO:0000313" key="12">
    <source>
        <dbReference type="EMBL" id="MCX2522817.1"/>
    </source>
</evidence>
<dbReference type="InterPro" id="IPR055152">
    <property type="entry name" value="Transketolase-like_C_2"/>
</dbReference>
<name>A0AA42CSR2_9GAMM</name>
<dbReference type="PANTHER" id="PTHR43825">
    <property type="entry name" value="PYRUVATE DEHYDROGENASE E1 COMPONENT"/>
    <property type="match status" value="1"/>
</dbReference>
<sequence length="892" mass="101126">MSLEAREDLDPTETTEWLESLESVLDREGETRAQYLLSRLADRLRRDGMQPPFSVNTPHRNTIPVHREARMPGDLFMERRIRSLIRWNMAAQVIRTNKKHKGLGGHLASFMSSATLYDIGFNHFFRAPEGDFKGDLVYIQGHSAPGIYARSYLEGRLSEEQMDKFRQEVDGDGLSSYPHPWLMPDYWQFPTVSMGLGPIMAIYQAHVMKYLDARGLQPMQDRKVWAFLGDGECDEPESLGAISLAGREKLDNLVFVINCNLQRLDGPVRGNARIIDELEGIFRGAGWNVLKVVWGRFWDPLFEKDSKGILQKRMDEVVDGEYQNYKAQGGAYTREHFFGKYPETEAMVKDLSDEDIWRLNRGGHDPYKVYAAYHEAFHNANGKPTVILAHTVKGYGMGGGSGEADNEAHQIKSMEVDAIKTFRDRFGIPVSDEDIDKGMPYFKPSDDSPEMKYMHLMRQRLGGYLPARKHDFEPIEFPGLDDKMFASQLKGSGDREVSTTMSFVRVLNGLVKDKTFGKQVVPIVPDEARTFGMEGMFRQLGIYTAEGQKYEPMDAGQIMFYREDKAGQILEEGINEAGAMSSWIAAATSYANHHVPLLPFYIYYSMFGFQRIGDLAWAAGDMQARGFLLGGTAGRTTLNGEGLQHQDGHSHILASTIPNCRSYDPTYGHEIAVIVREGLHRMYHEHENCFYYLTVMNENYPHPEMPEGSEEGIIKGMYLLREGDKGKKARVQLMGSGTILREVEAAAELLADDFDIASDIWSVTSFNELRREALEIDRNAFINPDAEPGKPWITRCLEDREGPAIASTDYMKLFSDQVRAWVPTDYHVLGTDGYGRSDTREKLRYFFEVNRYFVAVMALKALADRGEIDRKVVKDALDKYGIDPGKAYPVTC</sequence>
<feature type="binding site" evidence="10">
    <location>
        <position position="230"/>
    </location>
    <ligand>
        <name>Mg(2+)</name>
        <dbReference type="ChEBI" id="CHEBI:18420"/>
    </ligand>
</feature>
<evidence type="ECO:0000259" key="11">
    <source>
        <dbReference type="PROSITE" id="PS50003"/>
    </source>
</evidence>
<dbReference type="SUPFAM" id="SSF52518">
    <property type="entry name" value="Thiamin diphosphate-binding fold (THDP-binding)"/>
    <property type="match status" value="2"/>
</dbReference>
<dbReference type="EMBL" id="JAPIVE010000001">
    <property type="protein sequence ID" value="MCX2522817.1"/>
    <property type="molecule type" value="Genomic_DNA"/>
</dbReference>
<dbReference type="InterPro" id="IPR001849">
    <property type="entry name" value="PH_domain"/>
</dbReference>
<evidence type="ECO:0000256" key="9">
    <source>
        <dbReference type="PIRNR" id="PIRNR000156"/>
    </source>
</evidence>
<dbReference type="GO" id="GO:0004739">
    <property type="term" value="F:pyruvate dehydrogenase (acetyl-transferring) activity"/>
    <property type="evidence" value="ECO:0007669"/>
    <property type="project" value="UniProtKB-EC"/>
</dbReference>
<keyword evidence="6 9" id="KW-0786">Thiamine pyrophosphate</keyword>
<comment type="cofactor">
    <cofactor evidence="10">
        <name>Mg(2+)</name>
        <dbReference type="ChEBI" id="CHEBI:18420"/>
    </cofactor>
</comment>
<evidence type="ECO:0000256" key="7">
    <source>
        <dbReference type="ARBA" id="ARBA00023317"/>
    </source>
</evidence>
<keyword evidence="10" id="KW-0479">Metal-binding</keyword>
<comment type="catalytic activity">
    <reaction evidence="8 9">
        <text>N(6)-[(R)-lipoyl]-L-lysyl-[protein] + pyruvate + H(+) = N(6)-[(R)-S(8)-acetyldihydrolipoyl]-L-lysyl-[protein] + CO2</text>
        <dbReference type="Rhea" id="RHEA:19189"/>
        <dbReference type="Rhea" id="RHEA-COMP:10474"/>
        <dbReference type="Rhea" id="RHEA-COMP:10478"/>
        <dbReference type="ChEBI" id="CHEBI:15361"/>
        <dbReference type="ChEBI" id="CHEBI:15378"/>
        <dbReference type="ChEBI" id="CHEBI:16526"/>
        <dbReference type="ChEBI" id="CHEBI:83099"/>
        <dbReference type="ChEBI" id="CHEBI:83111"/>
        <dbReference type="EC" id="1.2.4.1"/>
    </reaction>
</comment>
<comment type="cofactor">
    <cofactor evidence="1 9">
        <name>thiamine diphosphate</name>
        <dbReference type="ChEBI" id="CHEBI:58937"/>
    </cofactor>
</comment>
<evidence type="ECO:0000256" key="3">
    <source>
        <dbReference type="ARBA" id="ARBA00012281"/>
    </source>
</evidence>
<dbReference type="InterPro" id="IPR041621">
    <property type="entry name" value="PDH_E1_M"/>
</dbReference>
<evidence type="ECO:0000256" key="4">
    <source>
        <dbReference type="ARBA" id="ARBA00017172"/>
    </source>
</evidence>
<proteinExistence type="predicted"/>
<dbReference type="CDD" id="cd02017">
    <property type="entry name" value="TPP_E1_EcPDC_like"/>
    <property type="match status" value="1"/>
</dbReference>
<dbReference type="PANTHER" id="PTHR43825:SF3">
    <property type="entry name" value="PYRUVATE DEHYDROGENASE E1 COMPONENT"/>
    <property type="match status" value="1"/>
</dbReference>
<keyword evidence="5 9" id="KW-0560">Oxidoreductase</keyword>
<dbReference type="InterPro" id="IPR035807">
    <property type="entry name" value="PDC_E1_N"/>
</dbReference>
<keyword evidence="13" id="KW-1185">Reference proteome</keyword>
<dbReference type="Gene3D" id="3.40.50.920">
    <property type="match status" value="1"/>
</dbReference>
<dbReference type="Pfam" id="PF22613">
    <property type="entry name" value="Transketolase_C_1"/>
    <property type="match status" value="1"/>
</dbReference>
<evidence type="ECO:0000256" key="8">
    <source>
        <dbReference type="ARBA" id="ARBA00051231"/>
    </source>
</evidence>
<gene>
    <name evidence="12" type="primary">aceE</name>
    <name evidence="12" type="ORF">OQ287_01010</name>
</gene>
<evidence type="ECO:0000256" key="1">
    <source>
        <dbReference type="ARBA" id="ARBA00001964"/>
    </source>
</evidence>
<dbReference type="InterPro" id="IPR009014">
    <property type="entry name" value="Transketo_C/PFOR_II"/>
</dbReference>
<feature type="binding site" evidence="10">
    <location>
        <position position="262"/>
    </location>
    <ligand>
        <name>Mg(2+)</name>
        <dbReference type="ChEBI" id="CHEBI:18420"/>
    </ligand>
</feature>
<dbReference type="PIRSF" id="PIRSF000156">
    <property type="entry name" value="Pyruvate_dh_E1"/>
    <property type="match status" value="1"/>
</dbReference>
<reference evidence="12" key="1">
    <citation type="submission" date="2022-11" db="EMBL/GenBank/DDBJ databases">
        <title>Larsenimonas rhizosphaerae sp. nov., isolated from a tidal mudflat.</title>
        <authorList>
            <person name="Lee S.D."/>
            <person name="Kim I.S."/>
        </authorList>
    </citation>
    <scope>NUCLEOTIDE SEQUENCE</scope>
    <source>
        <strain evidence="12">GH2-1</strain>
    </source>
</reference>
<protein>
    <recommendedName>
        <fullName evidence="4 9">Pyruvate dehydrogenase E1 component</fullName>
        <ecNumber evidence="3 9">1.2.4.1</ecNumber>
    </recommendedName>
</protein>
<organism evidence="12 13">
    <name type="scientific">Larsenimonas rhizosphaerae</name>
    <dbReference type="NCBI Taxonomy" id="2944682"/>
    <lineage>
        <taxon>Bacteria</taxon>
        <taxon>Pseudomonadati</taxon>
        <taxon>Pseudomonadota</taxon>
        <taxon>Gammaproteobacteria</taxon>
        <taxon>Oceanospirillales</taxon>
        <taxon>Halomonadaceae</taxon>
        <taxon>Larsenimonas</taxon>
    </lineage>
</organism>
<keyword evidence="7 9" id="KW-0670">Pyruvate</keyword>
<evidence type="ECO:0000313" key="13">
    <source>
        <dbReference type="Proteomes" id="UP001165678"/>
    </source>
</evidence>
<dbReference type="AlphaFoldDB" id="A0AA42CSR2"/>
<dbReference type="Pfam" id="PF00456">
    <property type="entry name" value="Transketolase_N"/>
    <property type="match status" value="1"/>
</dbReference>
<dbReference type="RefSeq" id="WP_250936046.1">
    <property type="nucleotide sequence ID" value="NZ_JAMLJK010000001.1"/>
</dbReference>
<evidence type="ECO:0000256" key="5">
    <source>
        <dbReference type="ARBA" id="ARBA00023002"/>
    </source>
</evidence>
<dbReference type="PROSITE" id="PS50003">
    <property type="entry name" value="PH_DOMAIN"/>
    <property type="match status" value="1"/>
</dbReference>
<feature type="domain" description="PH" evidence="11">
    <location>
        <begin position="1"/>
        <end position="26"/>
    </location>
</feature>
<dbReference type="InterPro" id="IPR005474">
    <property type="entry name" value="Transketolase_N"/>
</dbReference>
<dbReference type="FunFam" id="3.40.50.970:FF:000011">
    <property type="entry name" value="Pyruvate dehydrogenase E1 component"/>
    <property type="match status" value="1"/>
</dbReference>
<evidence type="ECO:0000256" key="10">
    <source>
        <dbReference type="PIRSR" id="PIRSR000156-1"/>
    </source>
</evidence>